<dbReference type="InterPro" id="IPR049232">
    <property type="entry name" value="DUF6829"/>
</dbReference>
<protein>
    <submittedName>
        <fullName evidence="2">Uu.00g095980.m01.CDS01</fullName>
    </submittedName>
</protein>
<keyword evidence="3" id="KW-1185">Reference proteome</keyword>
<reference evidence="2" key="1">
    <citation type="submission" date="2023-10" db="EMBL/GenBank/DDBJ databases">
        <authorList>
            <person name="Hackl T."/>
        </authorList>
    </citation>
    <scope>NUCLEOTIDE SEQUENCE</scope>
</reference>
<gene>
    <name evidence="2" type="ORF">KHLLAP_LOCUS2672</name>
</gene>
<evidence type="ECO:0000313" key="3">
    <source>
        <dbReference type="Proteomes" id="UP001295740"/>
    </source>
</evidence>
<dbReference type="AlphaFoldDB" id="A0AAI8VC55"/>
<evidence type="ECO:0000256" key="1">
    <source>
        <dbReference type="SAM" id="MobiDB-lite"/>
    </source>
</evidence>
<dbReference type="Proteomes" id="UP001295740">
    <property type="component" value="Unassembled WGS sequence"/>
</dbReference>
<feature type="region of interest" description="Disordered" evidence="1">
    <location>
        <begin position="422"/>
        <end position="449"/>
    </location>
</feature>
<proteinExistence type="predicted"/>
<accession>A0AAI8VC55</accession>
<evidence type="ECO:0000313" key="2">
    <source>
        <dbReference type="EMBL" id="CAJ2502204.1"/>
    </source>
</evidence>
<name>A0AAI8VC55_9PEZI</name>
<dbReference type="Pfam" id="PF20717">
    <property type="entry name" value="DUF6829"/>
    <property type="match status" value="1"/>
</dbReference>
<sequence length="449" mass="50162">MSTTTPSSLWDYTADAKALFALSDNDLIELINKDFKHELKRLTRAYAIRSGEPTVTDKPSPSHILFDADYDEVNRTLIGILALKWIHNGKYDTFIANQDKTKPLSRKSFEWMQNFFKDAFSCQSDLYALITSLIINDLGKDPELAVDYQLKTKEDISSSNHDLILFKVVSVGLVKCLKGPAHLPQKNVDDIVRGIRLGADFNFAQLVQAENVPACLSGLRDMRGHEHAFDLRFMEQLLDVAGAGGHMDWTCVSRLTEPLFSAWRNVYDATACIVKGDLNLRAGYDMILSWQGELLRKSGFRQLHISNEEERAFSRILCLGNVDNLEKAQLYDQVWSSLDTKVKQSLIHSLNIDGSVDKPAVQPTYMPAFLTEVVMVGGSAALTSALRYLSRVLSGPERLEGSVSVIERDVRGTFQRVVQGPDFEQDPTILEKEPIPSSVPAKVEASSDS</sequence>
<dbReference type="EMBL" id="CAUWAG010000004">
    <property type="protein sequence ID" value="CAJ2502204.1"/>
    <property type="molecule type" value="Genomic_DNA"/>
</dbReference>
<organism evidence="2 3">
    <name type="scientific">Anthostomella pinea</name>
    <dbReference type="NCBI Taxonomy" id="933095"/>
    <lineage>
        <taxon>Eukaryota</taxon>
        <taxon>Fungi</taxon>
        <taxon>Dikarya</taxon>
        <taxon>Ascomycota</taxon>
        <taxon>Pezizomycotina</taxon>
        <taxon>Sordariomycetes</taxon>
        <taxon>Xylariomycetidae</taxon>
        <taxon>Xylariales</taxon>
        <taxon>Xylariaceae</taxon>
        <taxon>Anthostomella</taxon>
    </lineage>
</organism>
<comment type="caution">
    <text evidence="2">The sequence shown here is derived from an EMBL/GenBank/DDBJ whole genome shotgun (WGS) entry which is preliminary data.</text>
</comment>